<organism evidence="1 2">
    <name type="scientific">Marinobacterium zhoushanense</name>
    <dbReference type="NCBI Taxonomy" id="1679163"/>
    <lineage>
        <taxon>Bacteria</taxon>
        <taxon>Pseudomonadati</taxon>
        <taxon>Pseudomonadota</taxon>
        <taxon>Gammaproteobacteria</taxon>
        <taxon>Oceanospirillales</taxon>
        <taxon>Oceanospirillaceae</taxon>
        <taxon>Marinobacterium</taxon>
    </lineage>
</organism>
<gene>
    <name evidence="1" type="ORF">GCM10011352_37260</name>
</gene>
<dbReference type="EMBL" id="BMIJ01000008">
    <property type="protein sequence ID" value="GGC07558.1"/>
    <property type="molecule type" value="Genomic_DNA"/>
</dbReference>
<comment type="caution">
    <text evidence="1">The sequence shown here is derived from an EMBL/GenBank/DDBJ whole genome shotgun (WGS) entry which is preliminary data.</text>
</comment>
<reference evidence="2" key="1">
    <citation type="journal article" date="2019" name="Int. J. Syst. Evol. Microbiol.">
        <title>The Global Catalogue of Microorganisms (GCM) 10K type strain sequencing project: providing services to taxonomists for standard genome sequencing and annotation.</title>
        <authorList>
            <consortium name="The Broad Institute Genomics Platform"/>
            <consortium name="The Broad Institute Genome Sequencing Center for Infectious Disease"/>
            <person name="Wu L."/>
            <person name="Ma J."/>
        </authorList>
    </citation>
    <scope>NUCLEOTIDE SEQUENCE [LARGE SCALE GENOMIC DNA]</scope>
    <source>
        <strain evidence="2">CGMCC 1.15341</strain>
    </source>
</reference>
<dbReference type="InterPro" id="IPR027417">
    <property type="entry name" value="P-loop_NTPase"/>
</dbReference>
<dbReference type="Proteomes" id="UP000629025">
    <property type="component" value="Unassembled WGS sequence"/>
</dbReference>
<proteinExistence type="predicted"/>
<evidence type="ECO:0000313" key="1">
    <source>
        <dbReference type="EMBL" id="GGC07558.1"/>
    </source>
</evidence>
<keyword evidence="2" id="KW-1185">Reference proteome</keyword>
<evidence type="ECO:0000313" key="2">
    <source>
        <dbReference type="Proteomes" id="UP000629025"/>
    </source>
</evidence>
<accession>A0ABQ1KTI0</accession>
<name>A0ABQ1KTI0_9GAMM</name>
<protein>
    <submittedName>
        <fullName evidence="1">Uncharacterized protein</fullName>
    </submittedName>
</protein>
<sequence length="236" mass="27960">MTSEYHVTEIPSNYFYWMSKYRKKNIGFYRRGEVTRYIGEYFDYLSKLSGTDYFLVDIKYDQWSYVVGESNNIFYPPVLLSYFINRGYPIVHLIRDNLFEQYLSIKYANAVGESHYRKGEYSDSKTDIGLYVDVEECNYFIGALSKNVNLFKEFLKGYNQSVELHYDECFLNNCVTNYAKEKLSSVIPDSEWMTKVETPLVKTPVDIMKKISNSKEVVSYFSNSDYHWMFENLSNI</sequence>
<dbReference type="Gene3D" id="3.40.50.300">
    <property type="entry name" value="P-loop containing nucleotide triphosphate hydrolases"/>
    <property type="match status" value="1"/>
</dbReference>